<keyword evidence="21" id="KW-1185">Reference proteome</keyword>
<feature type="binding site" evidence="17">
    <location>
        <position position="73"/>
    </location>
    <ligand>
        <name>a CDP-1,2-diacyl-sn-glycerol</name>
        <dbReference type="ChEBI" id="CHEBI:58332"/>
    </ligand>
</feature>
<dbReference type="InterPro" id="IPR048254">
    <property type="entry name" value="CDP_ALCOHOL_P_TRANSF_CS"/>
</dbReference>
<dbReference type="EMBL" id="BOMB01000001">
    <property type="protein sequence ID" value="GID09630.1"/>
    <property type="molecule type" value="Genomic_DNA"/>
</dbReference>
<feature type="binding site" evidence="17">
    <location>
        <position position="90"/>
    </location>
    <ligand>
        <name>Mg(2+)</name>
        <dbReference type="ChEBI" id="CHEBI:18420"/>
        <label>2</label>
    </ligand>
</feature>
<proteinExistence type="inferred from homology"/>
<comment type="function">
    <text evidence="17">Catalyzes the conjugation of the 1'-hydroxyl group of D-myo-inositol-3-phosphate (also named L-myo-inositol-1-phosphate) with a lipid tail of cytidine diphosphate diacylglycerol (CDP-DAG), forming phosphatidylinositol phosphate (PIP) and CMP. PIP is a precursor of phosphatidylinositol (PI) which is an essential lipid required for cell wall formation.</text>
</comment>
<keyword evidence="9 17" id="KW-0479">Metal-binding</keyword>
<dbReference type="GO" id="GO:0000287">
    <property type="term" value="F:magnesium ion binding"/>
    <property type="evidence" value="ECO:0007669"/>
    <property type="project" value="UniProtKB-UniRule"/>
</dbReference>
<keyword evidence="17" id="KW-1208">Phospholipid metabolism</keyword>
<dbReference type="GO" id="GO:0005886">
    <property type="term" value="C:plasma membrane"/>
    <property type="evidence" value="ECO:0007669"/>
    <property type="project" value="UniProtKB-SubCell"/>
</dbReference>
<organism evidence="20 21">
    <name type="scientific">Actinocatenispora rupis</name>
    <dbReference type="NCBI Taxonomy" id="519421"/>
    <lineage>
        <taxon>Bacteria</taxon>
        <taxon>Bacillati</taxon>
        <taxon>Actinomycetota</taxon>
        <taxon>Actinomycetes</taxon>
        <taxon>Micromonosporales</taxon>
        <taxon>Micromonosporaceae</taxon>
        <taxon>Actinocatenispora</taxon>
    </lineage>
</organism>
<feature type="binding site" evidence="17">
    <location>
        <position position="94"/>
    </location>
    <ligand>
        <name>Mg(2+)</name>
        <dbReference type="ChEBI" id="CHEBI:18420"/>
        <label>2</label>
    </ligand>
</feature>
<dbReference type="Pfam" id="PF01066">
    <property type="entry name" value="CDP-OH_P_transf"/>
    <property type="match status" value="1"/>
</dbReference>
<comment type="catalytic activity">
    <reaction evidence="16 17">
        <text>a CDP-1,2-diacyl-sn-glycerol + 1D-myo-inositol 3-phosphate = a 1,2-diacyl-sn-glycero-3-phospho-(1D-myo-inositol-3-phosphate) + CMP + H(+)</text>
        <dbReference type="Rhea" id="RHEA:60504"/>
        <dbReference type="ChEBI" id="CHEBI:15378"/>
        <dbReference type="ChEBI" id="CHEBI:58088"/>
        <dbReference type="ChEBI" id="CHEBI:58332"/>
        <dbReference type="ChEBI" id="CHEBI:58401"/>
        <dbReference type="ChEBI" id="CHEBI:60377"/>
    </reaction>
</comment>
<feature type="binding site" evidence="17">
    <location>
        <position position="69"/>
    </location>
    <ligand>
        <name>Mg(2+)</name>
        <dbReference type="ChEBI" id="CHEBI:18420"/>
        <label>2</label>
    </ligand>
</feature>
<reference evidence="20" key="1">
    <citation type="submission" date="2021-01" db="EMBL/GenBank/DDBJ databases">
        <title>Whole genome shotgun sequence of Actinocatenispora rupis NBRC 107355.</title>
        <authorList>
            <person name="Komaki H."/>
            <person name="Tamura T."/>
        </authorList>
    </citation>
    <scope>NUCLEOTIDE SEQUENCE</scope>
    <source>
        <strain evidence="20">NBRC 107355</strain>
    </source>
</reference>
<keyword evidence="12 17" id="KW-0472">Membrane</keyword>
<evidence type="ECO:0000256" key="5">
    <source>
        <dbReference type="ARBA" id="ARBA00011738"/>
    </source>
</evidence>
<dbReference type="UniPathway" id="UPA00220"/>
<feature type="active site" description="Proton acceptor" evidence="17">
    <location>
        <position position="94"/>
    </location>
</feature>
<dbReference type="GO" id="GO:0008654">
    <property type="term" value="P:phospholipid biosynthetic process"/>
    <property type="evidence" value="ECO:0007669"/>
    <property type="project" value="UniProtKB-UniRule"/>
</dbReference>
<dbReference type="Gene3D" id="1.20.120.1760">
    <property type="match status" value="1"/>
</dbReference>
<evidence type="ECO:0000256" key="9">
    <source>
        <dbReference type="ARBA" id="ARBA00022723"/>
    </source>
</evidence>
<keyword evidence="17" id="KW-0444">Lipid biosynthesis</keyword>
<feature type="binding site" evidence="17">
    <location>
        <position position="90"/>
    </location>
    <ligand>
        <name>Mg(2+)</name>
        <dbReference type="ChEBI" id="CHEBI:18420"/>
        <label>1</label>
    </ligand>
</feature>
<dbReference type="InterPro" id="IPR000462">
    <property type="entry name" value="CDP-OH_P_trans"/>
</dbReference>
<evidence type="ECO:0000256" key="2">
    <source>
        <dbReference type="ARBA" id="ARBA00004805"/>
    </source>
</evidence>
<dbReference type="AlphaFoldDB" id="A0A8J3IW04"/>
<comment type="similarity">
    <text evidence="4 17 18">Belongs to the CDP-alcohol phosphatidyltransferase class-I family.</text>
</comment>
<feature type="transmembrane region" description="Helical" evidence="17">
    <location>
        <begin position="116"/>
        <end position="134"/>
    </location>
</feature>
<evidence type="ECO:0000256" key="19">
    <source>
        <dbReference type="SAM" id="MobiDB-lite"/>
    </source>
</evidence>
<evidence type="ECO:0000256" key="1">
    <source>
        <dbReference type="ARBA" id="ARBA00004651"/>
    </source>
</evidence>
<evidence type="ECO:0000256" key="7">
    <source>
        <dbReference type="ARBA" id="ARBA00022679"/>
    </source>
</evidence>
<evidence type="ECO:0000256" key="11">
    <source>
        <dbReference type="ARBA" id="ARBA00022989"/>
    </source>
</evidence>
<evidence type="ECO:0000256" key="14">
    <source>
        <dbReference type="ARBA" id="ARBA00024082"/>
    </source>
</evidence>
<gene>
    <name evidence="20" type="primary">pgsA_1</name>
    <name evidence="20" type="ORF">Aru02nite_05190</name>
</gene>
<feature type="transmembrane region" description="Helical" evidence="17">
    <location>
        <begin position="29"/>
        <end position="49"/>
    </location>
</feature>
<feature type="binding site" evidence="17">
    <location>
        <position position="69"/>
    </location>
    <ligand>
        <name>Mg(2+)</name>
        <dbReference type="ChEBI" id="CHEBI:18420"/>
        <label>1</label>
    </ligand>
</feature>
<feature type="transmembrane region" description="Helical" evidence="17">
    <location>
        <begin position="55"/>
        <end position="71"/>
    </location>
</feature>
<evidence type="ECO:0000256" key="17">
    <source>
        <dbReference type="HAMAP-Rule" id="MF_02241"/>
    </source>
</evidence>
<evidence type="ECO:0000256" key="12">
    <source>
        <dbReference type="ARBA" id="ARBA00023136"/>
    </source>
</evidence>
<evidence type="ECO:0000256" key="3">
    <source>
        <dbReference type="ARBA" id="ARBA00005189"/>
    </source>
</evidence>
<evidence type="ECO:0000313" key="21">
    <source>
        <dbReference type="Proteomes" id="UP000612808"/>
    </source>
</evidence>
<evidence type="ECO:0000256" key="8">
    <source>
        <dbReference type="ARBA" id="ARBA00022692"/>
    </source>
</evidence>
<comment type="pathway">
    <text evidence="2 17">Phospholipid metabolism; phosphatidylinositol phosphate biosynthesis.</text>
</comment>
<comment type="pathway">
    <text evidence="3">Lipid metabolism.</text>
</comment>
<comment type="caution">
    <text evidence="20">The sequence shown here is derived from an EMBL/GenBank/DDBJ whole genome shotgun (WGS) entry which is preliminary data.</text>
</comment>
<dbReference type="InterPro" id="IPR044268">
    <property type="entry name" value="PIP_synthase_PgsA1"/>
</dbReference>
<dbReference type="InterPro" id="IPR043130">
    <property type="entry name" value="CDP-OH_PTrfase_TM_dom"/>
</dbReference>
<name>A0A8J3IW04_9ACTN</name>
<evidence type="ECO:0000256" key="6">
    <source>
        <dbReference type="ARBA" id="ARBA00022475"/>
    </source>
</evidence>
<accession>A0A8J3IW04</accession>
<sequence length="227" mass="23343">MAKIFSVLGRAGIGRVVNPLGRTLVRAGISPDVVTVIGTCGVLVGALGFAARGHLLVGLIIITVSVCTDMLDGAMARARGYSTPFGAFLDSTMDRIADAAVFGSVAFWLGNTGHPASMAAALICLAAGQVVSYAKARAQSVGIECNVGIAERAERLVLIGVGALLYVVGVPYVFDVALWVLAALSLFTAGQRIVHVYKQSAGQRTPLGGGPAAPPRERHDDVAGSSR</sequence>
<feature type="binding site" evidence="17">
    <location>
        <position position="77"/>
    </location>
    <ligand>
        <name>a CDP-1,2-diacyl-sn-glycerol</name>
        <dbReference type="ChEBI" id="CHEBI:58332"/>
    </ligand>
</feature>
<comment type="caution">
    <text evidence="17">Lacks conserved residue(s) required for the propagation of feature annotation.</text>
</comment>
<protein>
    <recommendedName>
        <fullName evidence="14 17">Phosphatidylinositol phosphate synthase</fullName>
        <shortName evidence="17">PIP synthase</shortName>
        <ecNumber evidence="17">2.7.8.-</ecNumber>
    </recommendedName>
    <alternativeName>
        <fullName evidence="15 17">CDP-diacylglycerol--D-myo-inositol-3-phosphate 3-phosphatidyltransferase</fullName>
    </alternativeName>
</protein>
<dbReference type="Proteomes" id="UP000612808">
    <property type="component" value="Unassembled WGS sequence"/>
</dbReference>
<dbReference type="NCBIfam" id="NF045883">
    <property type="entry name" value="PIPSynth"/>
    <property type="match status" value="1"/>
</dbReference>
<feature type="region of interest" description="Disordered" evidence="19">
    <location>
        <begin position="203"/>
        <end position="227"/>
    </location>
</feature>
<keyword evidence="11 17" id="KW-1133">Transmembrane helix</keyword>
<evidence type="ECO:0000313" key="20">
    <source>
        <dbReference type="EMBL" id="GID09630.1"/>
    </source>
</evidence>
<evidence type="ECO:0000256" key="10">
    <source>
        <dbReference type="ARBA" id="ARBA00022842"/>
    </source>
</evidence>
<keyword evidence="10 17" id="KW-0460">Magnesium</keyword>
<keyword evidence="6 17" id="KW-1003">Cell membrane</keyword>
<feature type="transmembrane region" description="Helical" evidence="17">
    <location>
        <begin position="155"/>
        <end position="173"/>
    </location>
</feature>
<dbReference type="HAMAP" id="MF_02241">
    <property type="entry name" value="PIP_synthase"/>
    <property type="match status" value="1"/>
</dbReference>
<evidence type="ECO:0000256" key="13">
    <source>
        <dbReference type="ARBA" id="ARBA00023935"/>
    </source>
</evidence>
<keyword evidence="7 17" id="KW-0808">Transferase</keyword>
<dbReference type="EC" id="2.7.8.-" evidence="17"/>
<feature type="binding site" evidence="17">
    <location>
        <position position="72"/>
    </location>
    <ligand>
        <name>Mg(2+)</name>
        <dbReference type="ChEBI" id="CHEBI:18420"/>
        <label>1</label>
    </ligand>
</feature>
<evidence type="ECO:0000256" key="4">
    <source>
        <dbReference type="ARBA" id="ARBA00010441"/>
    </source>
</evidence>
<comment type="subcellular location">
    <subcellularLocation>
        <location evidence="1 17">Cell membrane</location>
        <topology evidence="1 17">Multi-pass membrane protein</topology>
    </subcellularLocation>
</comment>
<dbReference type="RefSeq" id="WP_203654497.1">
    <property type="nucleotide sequence ID" value="NZ_BAAAZM010000010.1"/>
</dbReference>
<comment type="catalytic activity">
    <reaction evidence="13 17">
        <text>1,2-di-(9Z-octadecenoyl)-sn-glycero-3-cytidine-5'-diphosphate + 1D-myo-inositol 3-phosphate = 1,2-di-(9Z-octadecenoyl)-sn-glycero-3-phospho-(1D-myo-inositol-3-phosphate) + CMP + H(+)</text>
        <dbReference type="Rhea" id="RHEA:61216"/>
        <dbReference type="ChEBI" id="CHEBI:15378"/>
        <dbReference type="ChEBI" id="CHEBI:58401"/>
        <dbReference type="ChEBI" id="CHEBI:60377"/>
        <dbReference type="ChEBI" id="CHEBI:85356"/>
        <dbReference type="ChEBI" id="CHEBI:144472"/>
    </reaction>
</comment>
<evidence type="ECO:0000256" key="15">
    <source>
        <dbReference type="ARBA" id="ARBA00033137"/>
    </source>
</evidence>
<feature type="binding site" evidence="17">
    <location>
        <position position="83"/>
    </location>
    <ligand>
        <name>a CDP-1,2-diacyl-sn-glycerol</name>
        <dbReference type="ChEBI" id="CHEBI:58332"/>
    </ligand>
</feature>
<evidence type="ECO:0000256" key="18">
    <source>
        <dbReference type="RuleBase" id="RU003750"/>
    </source>
</evidence>
<evidence type="ECO:0000256" key="16">
    <source>
        <dbReference type="ARBA" id="ARBA00048865"/>
    </source>
</evidence>
<feature type="compositionally biased region" description="Basic and acidic residues" evidence="19">
    <location>
        <begin position="215"/>
        <end position="227"/>
    </location>
</feature>
<dbReference type="PROSITE" id="PS00379">
    <property type="entry name" value="CDP_ALCOHOL_P_TRANSF"/>
    <property type="match status" value="1"/>
</dbReference>
<dbReference type="GO" id="GO:0016780">
    <property type="term" value="F:phosphotransferase activity, for other substituted phosphate groups"/>
    <property type="evidence" value="ECO:0007669"/>
    <property type="project" value="UniProtKB-UniRule"/>
</dbReference>
<keyword evidence="17" id="KW-0594">Phospholipid biosynthesis</keyword>
<keyword evidence="8 17" id="KW-0812">Transmembrane</keyword>
<feature type="binding site" evidence="17">
    <location>
        <begin position="32"/>
        <end position="35"/>
    </location>
    <ligand>
        <name>a CDP-1,2-diacyl-sn-glycerol</name>
        <dbReference type="ChEBI" id="CHEBI:58332"/>
    </ligand>
</feature>
<comment type="cofactor">
    <cofactor evidence="17">
        <name>Mg(2+)</name>
        <dbReference type="ChEBI" id="CHEBI:18420"/>
    </cofactor>
    <text evidence="17">Contains a di-nuclear catalytic Mg(2+) center.</text>
</comment>
<keyword evidence="17" id="KW-0443">Lipid metabolism</keyword>
<comment type="subunit">
    <text evidence="5 17">Homodimer.</text>
</comment>